<proteinExistence type="predicted"/>
<dbReference type="PANTHER" id="PTHR18947:SF28">
    <property type="entry name" value="GIRDIN, ISOFORM A"/>
    <property type="match status" value="1"/>
</dbReference>
<evidence type="ECO:0000313" key="3">
    <source>
        <dbReference type="EMBL" id="KAG5192945.1"/>
    </source>
</evidence>
<dbReference type="GO" id="GO:0051959">
    <property type="term" value="F:dynein light intermediate chain binding"/>
    <property type="evidence" value="ECO:0007669"/>
    <property type="project" value="TreeGrafter"/>
</dbReference>
<dbReference type="InterPro" id="IPR036871">
    <property type="entry name" value="PX_dom_sf"/>
</dbReference>
<dbReference type="GO" id="GO:0031122">
    <property type="term" value="P:cytoplasmic microtubule organization"/>
    <property type="evidence" value="ECO:0007669"/>
    <property type="project" value="TreeGrafter"/>
</dbReference>
<feature type="compositionally biased region" description="Gly residues" evidence="2">
    <location>
        <begin position="458"/>
        <end position="470"/>
    </location>
</feature>
<comment type="caution">
    <text evidence="3">The sequence shown here is derived from an EMBL/GenBank/DDBJ whole genome shotgun (WGS) entry which is preliminary data.</text>
</comment>
<sequence length="728" mass="77313">MEQEQEETQRDKDEDSDVAKGAATTATVTEEELAGIVNYVREMEASELESSIIDQIDDQEPWFEVIIHLAASPDPQQPGTPPPPPPPAKHACLRKAWSDFQRLHYLLLTDEFGCDDAVKALLPPLPTLAPGDADATAAALNSYMQRLLAVPAVLASAKFSGFLGGDGGSPPEGGSAGGGEGEGGEAGGRGEPQTAIGFLLQPFAPHCVYVPRRQEYSRELVILKGESVAWRFDVDCGLDIDFTVEFTPCEVHQRSALVSGEGRRQRGWLGYVSPASEGAGGCTGDGVEGAPRSVLVHRRTRYPGGARVQGSCTSAADGLCALRWGNGHSRLRGKRLYFVAEAVDAAAMRAAVQAADACAFKASAARGGSAQQRITPGAAVSVDVAALRASAAPSDAATSDATLSPGGGDPPAGRFSLTRSAYNLVWNVLRLSPYYGLGAGGGQGGAGGGRAALPPAAGEGGGGGREGGGLSEYEERVATLLVNYERLEDELAGMSARRAQAEAQTKVLLAQLQRAKADVASAQEGWQGTRAELCEMTRRADDMALEREEALQEAHSAERAQLQAEERLLAARRECELLQAERSVWQVARSGIQSELARAVGALETEKHAHEDARAALKRSQTAVERLEAERQRLAERVAAAGDREAQERLKEEAAAARAESEDVRVALAEVEAETAKLSAQKRLLVVELRQQKKAFLDQLSAVQAEAEEARMMQRAAETRLKKLEGEG</sequence>
<dbReference type="GO" id="GO:0005737">
    <property type="term" value="C:cytoplasm"/>
    <property type="evidence" value="ECO:0007669"/>
    <property type="project" value="TreeGrafter"/>
</dbReference>
<feature type="region of interest" description="Disordered" evidence="2">
    <location>
        <begin position="165"/>
        <end position="191"/>
    </location>
</feature>
<dbReference type="AlphaFoldDB" id="A0A835ZFW3"/>
<dbReference type="GO" id="GO:0005815">
    <property type="term" value="C:microtubule organizing center"/>
    <property type="evidence" value="ECO:0007669"/>
    <property type="project" value="TreeGrafter"/>
</dbReference>
<feature type="non-terminal residue" evidence="3">
    <location>
        <position position="1"/>
    </location>
</feature>
<dbReference type="PANTHER" id="PTHR18947">
    <property type="entry name" value="HOOK PROTEINS"/>
    <property type="match status" value="1"/>
</dbReference>
<reference evidence="3" key="1">
    <citation type="submission" date="2021-02" db="EMBL/GenBank/DDBJ databases">
        <title>First Annotated Genome of the Yellow-green Alga Tribonema minus.</title>
        <authorList>
            <person name="Mahan K.M."/>
        </authorList>
    </citation>
    <scope>NUCLEOTIDE SEQUENCE</scope>
    <source>
        <strain evidence="3">UTEX B ZZ1240</strain>
    </source>
</reference>
<dbReference type="InterPro" id="IPR036598">
    <property type="entry name" value="GOLD_dom_sf"/>
</dbReference>
<dbReference type="GO" id="GO:0030705">
    <property type="term" value="P:cytoskeleton-dependent intracellular transport"/>
    <property type="evidence" value="ECO:0007669"/>
    <property type="project" value="TreeGrafter"/>
</dbReference>
<name>A0A835ZFW3_9STRA</name>
<keyword evidence="4" id="KW-1185">Reference proteome</keyword>
<dbReference type="Gene3D" id="2.60.120.680">
    <property type="entry name" value="GOLD domain"/>
    <property type="match status" value="1"/>
</dbReference>
<dbReference type="GO" id="GO:0008017">
    <property type="term" value="F:microtubule binding"/>
    <property type="evidence" value="ECO:0007669"/>
    <property type="project" value="TreeGrafter"/>
</dbReference>
<organism evidence="3 4">
    <name type="scientific">Tribonema minus</name>
    <dbReference type="NCBI Taxonomy" id="303371"/>
    <lineage>
        <taxon>Eukaryota</taxon>
        <taxon>Sar</taxon>
        <taxon>Stramenopiles</taxon>
        <taxon>Ochrophyta</taxon>
        <taxon>PX clade</taxon>
        <taxon>Xanthophyceae</taxon>
        <taxon>Tribonematales</taxon>
        <taxon>Tribonemataceae</taxon>
        <taxon>Tribonema</taxon>
    </lineage>
</organism>
<evidence type="ECO:0000256" key="1">
    <source>
        <dbReference type="SAM" id="Coils"/>
    </source>
</evidence>
<feature type="coiled-coil region" evidence="1">
    <location>
        <begin position="610"/>
        <end position="727"/>
    </location>
</feature>
<accession>A0A835ZFW3</accession>
<gene>
    <name evidence="3" type="ORF">JKP88DRAFT_260832</name>
</gene>
<dbReference type="SUPFAM" id="SSF101576">
    <property type="entry name" value="Supernatant protein factor (SPF), C-terminal domain"/>
    <property type="match status" value="1"/>
</dbReference>
<evidence type="ECO:0000256" key="2">
    <source>
        <dbReference type="SAM" id="MobiDB-lite"/>
    </source>
</evidence>
<keyword evidence="1" id="KW-0175">Coiled coil</keyword>
<evidence type="ECO:0000313" key="4">
    <source>
        <dbReference type="Proteomes" id="UP000664859"/>
    </source>
</evidence>
<dbReference type="GO" id="GO:0035091">
    <property type="term" value="F:phosphatidylinositol binding"/>
    <property type="evidence" value="ECO:0007669"/>
    <property type="project" value="InterPro"/>
</dbReference>
<feature type="coiled-coil region" evidence="1">
    <location>
        <begin position="470"/>
        <end position="581"/>
    </location>
</feature>
<dbReference type="Proteomes" id="UP000664859">
    <property type="component" value="Unassembled WGS sequence"/>
</dbReference>
<protein>
    <submittedName>
        <fullName evidence="3">Uncharacterized protein</fullName>
    </submittedName>
</protein>
<dbReference type="OrthoDB" id="1434354at2759"/>
<dbReference type="SUPFAM" id="SSF64268">
    <property type="entry name" value="PX domain"/>
    <property type="match status" value="1"/>
</dbReference>
<feature type="region of interest" description="Disordered" evidence="2">
    <location>
        <begin position="1"/>
        <end position="27"/>
    </location>
</feature>
<dbReference type="EMBL" id="JAFCMP010000001">
    <property type="protein sequence ID" value="KAG5192945.1"/>
    <property type="molecule type" value="Genomic_DNA"/>
</dbReference>
<feature type="region of interest" description="Disordered" evidence="2">
    <location>
        <begin position="445"/>
        <end position="470"/>
    </location>
</feature>
<feature type="compositionally biased region" description="Gly residues" evidence="2">
    <location>
        <begin position="165"/>
        <end position="190"/>
    </location>
</feature>